<evidence type="ECO:0000313" key="2">
    <source>
        <dbReference type="Proteomes" id="UP001530400"/>
    </source>
</evidence>
<reference evidence="1 2" key="1">
    <citation type="submission" date="2024-10" db="EMBL/GenBank/DDBJ databases">
        <title>Updated reference genomes for cyclostephanoid diatoms.</title>
        <authorList>
            <person name="Roberts W.R."/>
            <person name="Alverson A.J."/>
        </authorList>
    </citation>
    <scope>NUCLEOTIDE SEQUENCE [LARGE SCALE GENOMIC DNA]</scope>
    <source>
        <strain evidence="1 2">AJA010-31</strain>
    </source>
</reference>
<dbReference type="AlphaFoldDB" id="A0ABD3NZL4"/>
<dbReference type="Proteomes" id="UP001530400">
    <property type="component" value="Unassembled WGS sequence"/>
</dbReference>
<dbReference type="EMBL" id="JALLPJ020000849">
    <property type="protein sequence ID" value="KAL3781345.1"/>
    <property type="molecule type" value="Genomic_DNA"/>
</dbReference>
<accession>A0ABD3NZL4</accession>
<organism evidence="1 2">
    <name type="scientific">Cyclotella atomus</name>
    <dbReference type="NCBI Taxonomy" id="382360"/>
    <lineage>
        <taxon>Eukaryota</taxon>
        <taxon>Sar</taxon>
        <taxon>Stramenopiles</taxon>
        <taxon>Ochrophyta</taxon>
        <taxon>Bacillariophyta</taxon>
        <taxon>Coscinodiscophyceae</taxon>
        <taxon>Thalassiosirophycidae</taxon>
        <taxon>Stephanodiscales</taxon>
        <taxon>Stephanodiscaceae</taxon>
        <taxon>Cyclotella</taxon>
    </lineage>
</organism>
<comment type="caution">
    <text evidence="1">The sequence shown here is derived from an EMBL/GenBank/DDBJ whole genome shotgun (WGS) entry which is preliminary data.</text>
</comment>
<protein>
    <submittedName>
        <fullName evidence="1">Uncharacterized protein</fullName>
    </submittedName>
</protein>
<name>A0ABD3NZL4_9STRA</name>
<keyword evidence="2" id="KW-1185">Reference proteome</keyword>
<gene>
    <name evidence="1" type="ORF">ACHAWO_010733</name>
</gene>
<sequence>MTKVRQQCKILHILECELWLQQRGQFPATTAPTEDNFELYADLPALFPALPDRFSTLVLPDDWFMKKSVNKQVPNDAMTSITSSWKSVKGEIRLYASTVAVLFNNRSEKITRLQSIQGQARRARLLVDQQQRQFEGQFKRASLPSNMTAAPLVLASSSPMPFQPFQAHHHVQSTTSLLDMNSDRLALYRELNRLSSIVASSCGFNLQGDPAIGSGFVSGPPAKQLDNVVNLVQEPDIKVIWDQEWKSIDAWANKLMAMNDDEMLEYFRSMELK</sequence>
<evidence type="ECO:0000313" key="1">
    <source>
        <dbReference type="EMBL" id="KAL3781345.1"/>
    </source>
</evidence>
<proteinExistence type="predicted"/>